<proteinExistence type="predicted"/>
<dbReference type="EMBL" id="CP001939">
    <property type="protein sequence ID" value="ADG91191.1"/>
    <property type="molecule type" value="Genomic_DNA"/>
</dbReference>
<dbReference type="KEGG" id="tag:Tagg_0919"/>
<sequence length="141" mass="15044">MVSLAGTNVYLLQGVLAVVLLVELGFILLVGLKGWRKYVITWLSLALMILHYSVIYTISLYAKVAILPLIVVEHDSYGGSLYVDYGQLAVLTLLLVWKKEISKTLGNLTARLGLRGGGVEGSQAGGAGEGKSEGEGEQVHG</sequence>
<protein>
    <submittedName>
        <fullName evidence="3">Uncharacterized protein</fullName>
    </submittedName>
</protein>
<feature type="compositionally biased region" description="Basic and acidic residues" evidence="1">
    <location>
        <begin position="130"/>
        <end position="141"/>
    </location>
</feature>
<feature type="transmembrane region" description="Helical" evidence="2">
    <location>
        <begin position="39"/>
        <end position="59"/>
    </location>
</feature>
<reference evidence="3 4" key="1">
    <citation type="journal article" date="2010" name="Stand. Genomic Sci.">
        <title>Complete genome sequence of Thermosphaera aggregans type strain (M11TL).</title>
        <authorList>
            <person name="Spring S."/>
            <person name="Rachel R."/>
            <person name="Lapidus A."/>
            <person name="Davenport K."/>
            <person name="Tice H."/>
            <person name="Copeland A."/>
            <person name="Cheng J.F."/>
            <person name="Lucas S."/>
            <person name="Chen F."/>
            <person name="Nolan M."/>
            <person name="Bruce D."/>
            <person name="Goodwin L."/>
            <person name="Pitluck S."/>
            <person name="Ivanova N."/>
            <person name="Mavromatis K."/>
            <person name="Ovchinnikova G."/>
            <person name="Pati A."/>
            <person name="Chen A."/>
            <person name="Palaniappan K."/>
            <person name="Land M."/>
            <person name="Hauser L."/>
            <person name="Chang Y.J."/>
            <person name="Jeffries C.C."/>
            <person name="Brettin T."/>
            <person name="Detter J.C."/>
            <person name="Tapia R."/>
            <person name="Han C."/>
            <person name="Heimerl T."/>
            <person name="Weikl F."/>
            <person name="Brambilla E."/>
            <person name="Goker M."/>
            <person name="Bristow J."/>
            <person name="Eisen J.A."/>
            <person name="Markowitz V."/>
            <person name="Hugenholtz P."/>
            <person name="Kyrpides N.C."/>
            <person name="Klenk H.P."/>
        </authorList>
    </citation>
    <scope>NUCLEOTIDE SEQUENCE [LARGE SCALE GENOMIC DNA]</scope>
    <source>
        <strain evidence="4">DSM 11486 / M11TL</strain>
    </source>
</reference>
<dbReference type="HOGENOM" id="CLU_1821105_0_0_2"/>
<reference evidence="4" key="2">
    <citation type="journal article" date="2010" name="Stand. Genomic Sci.">
        <title>Complete genome sequence of Thermosphaera aggregans type strain (M11TLT).</title>
        <authorList>
            <person name="Spring S."/>
            <person name="Rachel R."/>
            <person name="Lapidus A."/>
            <person name="Davenport K."/>
            <person name="Tice H."/>
            <person name="Copeland A."/>
            <person name="Cheng J.-F."/>
            <person name="Lucas S."/>
            <person name="Chen F."/>
            <person name="Nolan M."/>
            <person name="Bruce D."/>
            <person name="Goodwin L."/>
            <person name="Pitluck S."/>
            <person name="Ivanova N."/>
            <person name="Mavromatis K."/>
            <person name="Ovchinnikova G."/>
            <person name="Pati A."/>
            <person name="Chen A."/>
            <person name="Palaniappan K."/>
            <person name="Land M."/>
            <person name="Hauser L."/>
            <person name="Chang Y.-J."/>
            <person name="Jeffries C.C."/>
            <person name="Brettin T."/>
            <person name="Detter J.C."/>
            <person name="Tapia R."/>
            <person name="Han C."/>
            <person name="Heimerl T."/>
            <person name="Weikl F."/>
            <person name="Brambilla E."/>
            <person name="Goker M."/>
            <person name="Bristow J."/>
            <person name="Eisen J.A."/>
            <person name="Markowitz V."/>
            <person name="Hugenholtz P."/>
            <person name="Kyrpides N.C."/>
            <person name="Klenk H.-P."/>
        </authorList>
    </citation>
    <scope>NUCLEOTIDE SEQUENCE [LARGE SCALE GENOMIC DNA]</scope>
    <source>
        <strain evidence="4">DSM 11486 / M11TL</strain>
    </source>
</reference>
<dbReference type="OrthoDB" id="381103at2157"/>
<keyword evidence="2" id="KW-0812">Transmembrane</keyword>
<dbReference type="AlphaFoldDB" id="D5U241"/>
<evidence type="ECO:0000256" key="2">
    <source>
        <dbReference type="SAM" id="Phobius"/>
    </source>
</evidence>
<keyword evidence="2" id="KW-0472">Membrane</keyword>
<feature type="transmembrane region" description="Helical" evidence="2">
    <location>
        <begin position="12"/>
        <end position="32"/>
    </location>
</feature>
<dbReference type="GeneID" id="9165938"/>
<gene>
    <name evidence="3" type="ordered locus">Tagg_0919</name>
</gene>
<accession>D5U241</accession>
<evidence type="ECO:0000313" key="4">
    <source>
        <dbReference type="Proteomes" id="UP000002376"/>
    </source>
</evidence>
<evidence type="ECO:0000313" key="3">
    <source>
        <dbReference type="EMBL" id="ADG91191.1"/>
    </source>
</evidence>
<dbReference type="RefSeq" id="WP_013129784.1">
    <property type="nucleotide sequence ID" value="NC_014160.1"/>
</dbReference>
<organism evidence="3 4">
    <name type="scientific">Thermosphaera aggregans (strain DSM 11486 / M11TL)</name>
    <dbReference type="NCBI Taxonomy" id="633148"/>
    <lineage>
        <taxon>Archaea</taxon>
        <taxon>Thermoproteota</taxon>
        <taxon>Thermoprotei</taxon>
        <taxon>Desulfurococcales</taxon>
        <taxon>Desulfurococcaceae</taxon>
        <taxon>Thermosphaera</taxon>
    </lineage>
</organism>
<dbReference type="Proteomes" id="UP000002376">
    <property type="component" value="Chromosome"/>
</dbReference>
<evidence type="ECO:0000256" key="1">
    <source>
        <dbReference type="SAM" id="MobiDB-lite"/>
    </source>
</evidence>
<keyword evidence="2" id="KW-1133">Transmembrane helix</keyword>
<feature type="region of interest" description="Disordered" evidence="1">
    <location>
        <begin position="120"/>
        <end position="141"/>
    </location>
</feature>
<name>D5U241_THEAM</name>
<reference key="3">
    <citation type="submission" date="2010-02" db="EMBL/GenBank/DDBJ databases">
        <title>Complete genome sequence of Thermosphaera aggregans type strain (M11TL).</title>
        <authorList>
            <consortium name="US DOE Joint Genome Institute (JGI-PGF)"/>
            <person name="Spring S."/>
            <person name="Lapidus A."/>
            <person name="Munk C."/>
            <person name="Schroeder M."/>
            <person name="Glavina Del Rio T."/>
            <person name="Tice H."/>
            <person name="Copeland A."/>
            <person name="Cheng J.-F."/>
            <person name="Lucas S."/>
            <person name="Chen F."/>
            <person name="Nolan M."/>
            <person name="Bruce D."/>
            <person name="Goodwin L."/>
            <person name="Pitluck S."/>
            <person name="Ivanova N."/>
            <person name="Mavromatis K."/>
            <person name="Ovchinnikova G."/>
            <person name="Pati A."/>
            <person name="Chen A."/>
            <person name="Palaniappan K."/>
            <person name="Land M."/>
            <person name="Hauser L."/>
            <person name="Chang Y.-J."/>
            <person name="Jeffries C.C."/>
            <person name="Brettin T."/>
            <person name="Detter J.C."/>
            <person name="Tapia R."/>
            <person name="Han C."/>
            <person name="Chain P."/>
            <person name="Heimerl T."/>
            <person name="Weik F."/>
            <person name="Goker M."/>
            <person name="Rachel R."/>
            <person name="Bristow J."/>
            <person name="Eisen J.A."/>
            <person name="Markowitz V."/>
            <person name="Hugenholtz P."/>
            <person name="Kyrpides N.C."/>
            <person name="Klenk H.-P."/>
        </authorList>
    </citation>
    <scope>NUCLEOTIDE SEQUENCE</scope>
    <source>
        <strain>DSM 11486</strain>
    </source>
</reference>
<feature type="compositionally biased region" description="Gly residues" evidence="1">
    <location>
        <begin position="120"/>
        <end position="129"/>
    </location>
</feature>
<dbReference type="STRING" id="633148.Tagg_0919"/>
<dbReference type="eggNOG" id="arCOG10280">
    <property type="taxonomic scope" value="Archaea"/>
</dbReference>
<keyword evidence="4" id="KW-1185">Reference proteome</keyword>